<protein>
    <recommendedName>
        <fullName evidence="1">Dit-like phage tail protein N-terminal domain-containing protein</fullName>
    </recommendedName>
</protein>
<proteinExistence type="predicted"/>
<evidence type="ECO:0000259" key="1">
    <source>
        <dbReference type="Pfam" id="PF21821"/>
    </source>
</evidence>
<accession>A0ABR4VID3</accession>
<gene>
    <name evidence="2" type="ORF">KU75_24555</name>
</gene>
<comment type="caution">
    <text evidence="2">The sequence shown here is derived from an EMBL/GenBank/DDBJ whole genome shotgun (WGS) entry which is preliminary data.</text>
</comment>
<organism evidence="2 3">
    <name type="scientific">Pectobacterium odoriferum</name>
    <dbReference type="NCBI Taxonomy" id="78398"/>
    <lineage>
        <taxon>Bacteria</taxon>
        <taxon>Pseudomonadati</taxon>
        <taxon>Pseudomonadota</taxon>
        <taxon>Gammaproteobacteria</taxon>
        <taxon>Enterobacterales</taxon>
        <taxon>Pectobacteriaceae</taxon>
        <taxon>Pectobacterium</taxon>
    </lineage>
</organism>
<evidence type="ECO:0000313" key="2">
    <source>
        <dbReference type="EMBL" id="KGA39112.1"/>
    </source>
</evidence>
<name>A0ABR4VID3_9GAMM</name>
<evidence type="ECO:0000313" key="3">
    <source>
        <dbReference type="Proteomes" id="UP000029447"/>
    </source>
</evidence>
<dbReference type="RefSeq" id="WP_044209584.1">
    <property type="nucleotide sequence ID" value="NZ_JQOF01000060.1"/>
</dbReference>
<feature type="domain" description="Dit-like phage tail protein N-terminal" evidence="1">
    <location>
        <begin position="19"/>
        <end position="183"/>
    </location>
</feature>
<dbReference type="EMBL" id="JQOF01000060">
    <property type="protein sequence ID" value="KGA39112.1"/>
    <property type="molecule type" value="Genomic_DNA"/>
</dbReference>
<dbReference type="Pfam" id="PF21821">
    <property type="entry name" value="Dit_like"/>
    <property type="match status" value="1"/>
</dbReference>
<dbReference type="Proteomes" id="UP000029447">
    <property type="component" value="Unassembled WGS sequence"/>
</dbReference>
<dbReference type="InterPro" id="IPR048494">
    <property type="entry name" value="Dit-like_N"/>
</dbReference>
<sequence>MSIVGIFNKTRPQISGLFFDAILEESTELRTDVSEYPLENAITANDNAVVRPLYVTMTVALSDNPVKTLMAEAGQYSTIAGIGAGVGVGVVGSVLGGGAAALAGVAASIGLATVPSGDKRSQTVLAAIREIQTGTPDKPGNQIIDVIGTKAAYKNMIITNTRTVTNKENEGGLELVVEMRQLVLIDRNHDAETINANLPAGDTAATQGQATIHRGEVTPQ</sequence>
<reference evidence="2 3" key="1">
    <citation type="submission" date="2014-08" db="EMBL/GenBank/DDBJ databases">
        <title>Genome sequences of NCPPB Pectobacterium isolates.</title>
        <authorList>
            <person name="Glover R.H."/>
            <person name="Sapp M."/>
            <person name="Elphinstone J."/>
        </authorList>
    </citation>
    <scope>NUCLEOTIDE SEQUENCE [LARGE SCALE GENOMIC DNA]</scope>
    <source>
        <strain evidence="2 3">NCPPB3841</strain>
    </source>
</reference>
<keyword evidence="3" id="KW-1185">Reference proteome</keyword>